<dbReference type="InterPro" id="IPR029033">
    <property type="entry name" value="His_PPase_superfam"/>
</dbReference>
<dbReference type="SUPFAM" id="SSF53254">
    <property type="entry name" value="Phosphoglycerate mutase-like"/>
    <property type="match status" value="1"/>
</dbReference>
<evidence type="ECO:0000256" key="1">
    <source>
        <dbReference type="ARBA" id="ARBA00005375"/>
    </source>
</evidence>
<keyword evidence="4" id="KW-1185">Reference proteome</keyword>
<dbReference type="InParanoid" id="A0A165UG33"/>
<dbReference type="Proteomes" id="UP000076761">
    <property type="component" value="Unassembled WGS sequence"/>
</dbReference>
<protein>
    <submittedName>
        <fullName evidence="3">Phosphoglycerate mutase-like protein</fullName>
    </submittedName>
</protein>
<dbReference type="InterPro" id="IPR000560">
    <property type="entry name" value="His_Pase_clade-2"/>
</dbReference>
<organism evidence="3 4">
    <name type="scientific">Neolentinus lepideus HHB14362 ss-1</name>
    <dbReference type="NCBI Taxonomy" id="1314782"/>
    <lineage>
        <taxon>Eukaryota</taxon>
        <taxon>Fungi</taxon>
        <taxon>Dikarya</taxon>
        <taxon>Basidiomycota</taxon>
        <taxon>Agaricomycotina</taxon>
        <taxon>Agaricomycetes</taxon>
        <taxon>Gloeophyllales</taxon>
        <taxon>Gloeophyllaceae</taxon>
        <taxon>Neolentinus</taxon>
    </lineage>
</organism>
<gene>
    <name evidence="3" type="ORF">NEOLEDRAFT_1087725</name>
</gene>
<evidence type="ECO:0000256" key="2">
    <source>
        <dbReference type="ARBA" id="ARBA00022801"/>
    </source>
</evidence>
<name>A0A165UG33_9AGAM</name>
<dbReference type="OrthoDB" id="10257284at2759"/>
<keyword evidence="2" id="KW-0378">Hydrolase</keyword>
<dbReference type="FunCoup" id="A0A165UG33">
    <property type="interactions" value="40"/>
</dbReference>
<reference evidence="3 4" key="1">
    <citation type="journal article" date="2016" name="Mol. Biol. Evol.">
        <title>Comparative Genomics of Early-Diverging Mushroom-Forming Fungi Provides Insights into the Origins of Lignocellulose Decay Capabilities.</title>
        <authorList>
            <person name="Nagy L.G."/>
            <person name="Riley R."/>
            <person name="Tritt A."/>
            <person name="Adam C."/>
            <person name="Daum C."/>
            <person name="Floudas D."/>
            <person name="Sun H."/>
            <person name="Yadav J.S."/>
            <person name="Pangilinan J."/>
            <person name="Larsson K.H."/>
            <person name="Matsuura K."/>
            <person name="Barry K."/>
            <person name="Labutti K."/>
            <person name="Kuo R."/>
            <person name="Ohm R.A."/>
            <person name="Bhattacharya S.S."/>
            <person name="Shirouzu T."/>
            <person name="Yoshinaga Y."/>
            <person name="Martin F.M."/>
            <person name="Grigoriev I.V."/>
            <person name="Hibbett D.S."/>
        </authorList>
    </citation>
    <scope>NUCLEOTIDE SEQUENCE [LARGE SCALE GENOMIC DNA]</scope>
    <source>
        <strain evidence="3 4">HHB14362 ss-1</strain>
    </source>
</reference>
<dbReference type="PANTHER" id="PTHR11567:SF110">
    <property type="entry name" value="2-PHOSPHOXYLOSE PHOSPHATASE 1"/>
    <property type="match status" value="1"/>
</dbReference>
<comment type="similarity">
    <text evidence="1">Belongs to the histidine acid phosphatase family.</text>
</comment>
<dbReference type="PANTHER" id="PTHR11567">
    <property type="entry name" value="ACID PHOSPHATASE-RELATED"/>
    <property type="match status" value="1"/>
</dbReference>
<dbReference type="STRING" id="1314782.A0A165UG33"/>
<dbReference type="CDD" id="cd07061">
    <property type="entry name" value="HP_HAP_like"/>
    <property type="match status" value="1"/>
</dbReference>
<proteinExistence type="inferred from homology"/>
<dbReference type="AlphaFoldDB" id="A0A165UG33"/>
<dbReference type="EMBL" id="KV425559">
    <property type="protein sequence ID" value="KZT28102.1"/>
    <property type="molecule type" value="Genomic_DNA"/>
</dbReference>
<evidence type="ECO:0000313" key="4">
    <source>
        <dbReference type="Proteomes" id="UP000076761"/>
    </source>
</evidence>
<dbReference type="InterPro" id="IPR050645">
    <property type="entry name" value="Histidine_acid_phosphatase"/>
</dbReference>
<accession>A0A165UG33</accession>
<dbReference type="PROSITE" id="PS00778">
    <property type="entry name" value="HIS_ACID_PHOSPHAT_2"/>
    <property type="match status" value="1"/>
</dbReference>
<evidence type="ECO:0000313" key="3">
    <source>
        <dbReference type="EMBL" id="KZT28102.1"/>
    </source>
</evidence>
<dbReference type="InterPro" id="IPR033379">
    <property type="entry name" value="Acid_Pase_AS"/>
</dbReference>
<dbReference type="Pfam" id="PF00328">
    <property type="entry name" value="His_Phos_2"/>
    <property type="match status" value="1"/>
</dbReference>
<dbReference type="Gene3D" id="3.40.50.1240">
    <property type="entry name" value="Phosphoglycerate mutase-like"/>
    <property type="match status" value="1"/>
</dbReference>
<dbReference type="GO" id="GO:0016791">
    <property type="term" value="F:phosphatase activity"/>
    <property type="evidence" value="ECO:0007669"/>
    <property type="project" value="TreeGrafter"/>
</dbReference>
<sequence length="456" mass="50825">MAIRSVASVTLGNQPYACRPPQVALDVENYPVAPEQLELEQVHIYIRHGERTPVGVRMAAPPASIPEHWMLCQTARRFREAVASSTTARTIVASLEGSSEEELQIRRSVERSDGTSVEGECLLGELTDVGRQSTYNFGSALRDLYINKLKFLPETHTPGGTTYFRSTNMPRTIESLQQIVHGLYPTSKCAAGFVPHILVRNGKDENLLGNTYACKRLEILQVGFARAAAAAWNHTLEPLDKKVSKYIGGNPIRIDGKPRASGILDTVRAAVAHGIKVPPEFEEKGVLDVIEKAVVHEWFADKTEEVRRLGMGRLLTDLTRKIQTKVDKGSDDPLKILVHSTHDTAIAALCQTLDVFDDKWPAFTASITFELFKTLAESDVCPENHQQSYLQTVLGGRKLPEQHYIRMRYQNKNMVLPICADEGKHLPGSPEFCTLEAFNERVKELKPADWEAECAR</sequence>